<dbReference type="RefSeq" id="WP_027585915.1">
    <property type="nucleotide sequence ID" value="NZ_BLAX01000001.1"/>
</dbReference>
<comment type="caution">
    <text evidence="1">The sequence shown here is derived from an EMBL/GenBank/DDBJ whole genome shotgun (WGS) entry which is preliminary data.</text>
</comment>
<dbReference type="AlphaFoldDB" id="A0A5M4B047"/>
<proteinExistence type="predicted"/>
<gene>
    <name evidence="1" type="ORF">PbJCM13498_20860</name>
</gene>
<accession>A0A5M4B047</accession>
<sequence>MNTNQNKHLRMYLNTQAALDNHTNKWNTLPIMVAKKNEYDELIQRIIGQNEKTNPASKGVTESKEMVRNGLIGKAVSLSGTMQAFAAVNDDPALAEKVTLNKSDLTRCRETDVEAMVVPLITEARNHIEALADYQVTEDMILEIETSLDNFMALIGQPRTIRNKAFVAKTVLSDLFDQADDLLKNQLDKLMIRYSITDNDFYEEYTRARVIVD</sequence>
<keyword evidence="2" id="KW-1185">Reference proteome</keyword>
<reference evidence="1 2" key="1">
    <citation type="submission" date="2019-10" db="EMBL/GenBank/DDBJ databases">
        <title>Prolixibacter strains distinguished by the presence of nitrate reductase genes were adept at nitrate-dependent anaerobic corrosion of metallic iron and carbon steel.</title>
        <authorList>
            <person name="Iino T."/>
            <person name="Shono N."/>
            <person name="Ito K."/>
            <person name="Nakamura R."/>
            <person name="Sueoka K."/>
            <person name="Harayama S."/>
            <person name="Ohkuma M."/>
        </authorList>
    </citation>
    <scope>NUCLEOTIDE SEQUENCE [LARGE SCALE GENOMIC DNA]</scope>
    <source>
        <strain evidence="1 2">JCM 13498</strain>
    </source>
</reference>
<organism evidence="1 2">
    <name type="scientific">Prolixibacter bellariivorans</name>
    <dbReference type="NCBI Taxonomy" id="314319"/>
    <lineage>
        <taxon>Bacteria</taxon>
        <taxon>Pseudomonadati</taxon>
        <taxon>Bacteroidota</taxon>
        <taxon>Bacteroidia</taxon>
        <taxon>Marinilabiliales</taxon>
        <taxon>Prolixibacteraceae</taxon>
        <taxon>Prolixibacter</taxon>
    </lineage>
</organism>
<evidence type="ECO:0000313" key="1">
    <source>
        <dbReference type="EMBL" id="GET33223.1"/>
    </source>
</evidence>
<name>A0A5M4B047_9BACT</name>
<dbReference type="EMBL" id="BLAX01000001">
    <property type="protein sequence ID" value="GET33223.1"/>
    <property type="molecule type" value="Genomic_DNA"/>
</dbReference>
<dbReference type="Proteomes" id="UP000391834">
    <property type="component" value="Unassembled WGS sequence"/>
</dbReference>
<protein>
    <submittedName>
        <fullName evidence="1">Uncharacterized protein</fullName>
    </submittedName>
</protein>
<evidence type="ECO:0000313" key="2">
    <source>
        <dbReference type="Proteomes" id="UP000391834"/>
    </source>
</evidence>
<dbReference type="OrthoDB" id="1325392at2"/>